<dbReference type="EMBL" id="BJYR01000016">
    <property type="protein sequence ID" value="GEO00688.1"/>
    <property type="molecule type" value="Genomic_DNA"/>
</dbReference>
<dbReference type="AlphaFoldDB" id="A0A512ALX4"/>
<evidence type="ECO:0000313" key="3">
    <source>
        <dbReference type="EMBL" id="GEO00688.1"/>
    </source>
</evidence>
<dbReference type="InterPro" id="IPR003715">
    <property type="entry name" value="Poly_export_N"/>
</dbReference>
<comment type="caution">
    <text evidence="3">The sequence shown here is derived from an EMBL/GenBank/DDBJ whole genome shotgun (WGS) entry which is preliminary data.</text>
</comment>
<accession>A0A512ALX4</accession>
<reference evidence="3 4" key="1">
    <citation type="submission" date="2019-07" db="EMBL/GenBank/DDBJ databases">
        <title>Whole genome shotgun sequence of Novosphingobium sediminis NBRC 106119.</title>
        <authorList>
            <person name="Hosoyama A."/>
            <person name="Uohara A."/>
            <person name="Ohji S."/>
            <person name="Ichikawa N."/>
        </authorList>
    </citation>
    <scope>NUCLEOTIDE SEQUENCE [LARGE SCALE GENOMIC DNA]</scope>
    <source>
        <strain evidence="3 4">NBRC 106119</strain>
    </source>
</reference>
<keyword evidence="1" id="KW-0732">Signal</keyword>
<feature type="domain" description="Polysaccharide export protein N-terminal" evidence="2">
    <location>
        <begin position="85"/>
        <end position="155"/>
    </location>
</feature>
<organism evidence="3 4">
    <name type="scientific">Novosphingobium sediminis</name>
    <dbReference type="NCBI Taxonomy" id="707214"/>
    <lineage>
        <taxon>Bacteria</taxon>
        <taxon>Pseudomonadati</taxon>
        <taxon>Pseudomonadota</taxon>
        <taxon>Alphaproteobacteria</taxon>
        <taxon>Sphingomonadales</taxon>
        <taxon>Sphingomonadaceae</taxon>
        <taxon>Novosphingobium</taxon>
    </lineage>
</organism>
<evidence type="ECO:0000313" key="4">
    <source>
        <dbReference type="Proteomes" id="UP000321464"/>
    </source>
</evidence>
<dbReference type="GO" id="GO:0015159">
    <property type="term" value="F:polysaccharide transmembrane transporter activity"/>
    <property type="evidence" value="ECO:0007669"/>
    <property type="project" value="InterPro"/>
</dbReference>
<dbReference type="Gene3D" id="3.10.560.10">
    <property type="entry name" value="Outer membrane lipoprotein wza domain like"/>
    <property type="match status" value="1"/>
</dbReference>
<dbReference type="Proteomes" id="UP000321464">
    <property type="component" value="Unassembled WGS sequence"/>
</dbReference>
<dbReference type="Pfam" id="PF02563">
    <property type="entry name" value="Poly_export"/>
    <property type="match status" value="1"/>
</dbReference>
<gene>
    <name evidence="3" type="ORF">NSE01_25200</name>
</gene>
<dbReference type="PANTHER" id="PTHR33619:SF3">
    <property type="entry name" value="POLYSACCHARIDE EXPORT PROTEIN GFCE-RELATED"/>
    <property type="match status" value="1"/>
</dbReference>
<name>A0A512ALX4_9SPHN</name>
<keyword evidence="4" id="KW-1185">Reference proteome</keyword>
<dbReference type="InterPro" id="IPR049712">
    <property type="entry name" value="Poly_export"/>
</dbReference>
<evidence type="ECO:0000256" key="1">
    <source>
        <dbReference type="ARBA" id="ARBA00022729"/>
    </source>
</evidence>
<dbReference type="OrthoDB" id="494751at2"/>
<sequence>MPLLPCPSLTRTTRSPRIAAMLALALTSGCATMPTPRNVSGAQYQPTQRLQETLGTDRCLTPQLPAALGPLTAEPAEDLAALPDVLGPGDRLRLDVSGDRDVLSHDYVIAANGSLTINGIGPVLAAGRSSADVSDEVRSKLVATGLIRDIVNNIRLVATERAGVAVSVEGAVFEPGVIIAGDRSADARATTVANPALGDFNNGRSLATAIRAAGGLRPDAALDAVYLVRGNRYARIDLSPVLGGVEGSDGTGGLPVDPQLARGDRIIIPSKGCFQLKLVRPSPVTAPGIRVYMSNLSRPAASNAASAIGRDATSLPYGTRFLQGLIAANCIGGSALNAGRSAVLISRNPVNGHSVVIARKVEALVRDADRDDVDPYLMPGDAIACYDSAAMTFVDAVGVAGNLLGPAVLAKNLKP</sequence>
<evidence type="ECO:0000259" key="2">
    <source>
        <dbReference type="Pfam" id="PF02563"/>
    </source>
</evidence>
<proteinExistence type="predicted"/>
<dbReference type="RefSeq" id="WP_147160014.1">
    <property type="nucleotide sequence ID" value="NZ_BJYR01000016.1"/>
</dbReference>
<protein>
    <recommendedName>
        <fullName evidence="2">Polysaccharide export protein N-terminal domain-containing protein</fullName>
    </recommendedName>
</protein>
<dbReference type="PANTHER" id="PTHR33619">
    <property type="entry name" value="POLYSACCHARIDE EXPORT PROTEIN GFCE-RELATED"/>
    <property type="match status" value="1"/>
</dbReference>